<organism evidence="1 2">
    <name type="scientific">Datura stramonium</name>
    <name type="common">Jimsonweed</name>
    <name type="synonym">Common thornapple</name>
    <dbReference type="NCBI Taxonomy" id="4076"/>
    <lineage>
        <taxon>Eukaryota</taxon>
        <taxon>Viridiplantae</taxon>
        <taxon>Streptophyta</taxon>
        <taxon>Embryophyta</taxon>
        <taxon>Tracheophyta</taxon>
        <taxon>Spermatophyta</taxon>
        <taxon>Magnoliopsida</taxon>
        <taxon>eudicotyledons</taxon>
        <taxon>Gunneridae</taxon>
        <taxon>Pentapetalae</taxon>
        <taxon>asterids</taxon>
        <taxon>lamiids</taxon>
        <taxon>Solanales</taxon>
        <taxon>Solanaceae</taxon>
        <taxon>Solanoideae</taxon>
        <taxon>Datureae</taxon>
        <taxon>Datura</taxon>
    </lineage>
</organism>
<sequence length="101" mass="11175">MPTMYESEVIELYSSLTFTTEEETVAATVGGVEIVVDSISLGKEAEIALLKMEKSGREPGAMLDLQNENAALGKQLEDLTHKMLCDQHISNERIDKLLSKF</sequence>
<protein>
    <submittedName>
        <fullName evidence="1">Uncharacterized protein</fullName>
    </submittedName>
</protein>
<dbReference type="Proteomes" id="UP000823775">
    <property type="component" value="Unassembled WGS sequence"/>
</dbReference>
<proteinExistence type="predicted"/>
<gene>
    <name evidence="1" type="ORF">HAX54_048781</name>
</gene>
<evidence type="ECO:0000313" key="2">
    <source>
        <dbReference type="Proteomes" id="UP000823775"/>
    </source>
</evidence>
<dbReference type="EMBL" id="JACEIK010008114">
    <property type="protein sequence ID" value="MCE3051028.1"/>
    <property type="molecule type" value="Genomic_DNA"/>
</dbReference>
<accession>A0ABS8WJM8</accession>
<comment type="caution">
    <text evidence="1">The sequence shown here is derived from an EMBL/GenBank/DDBJ whole genome shotgun (WGS) entry which is preliminary data.</text>
</comment>
<keyword evidence="2" id="KW-1185">Reference proteome</keyword>
<evidence type="ECO:0000313" key="1">
    <source>
        <dbReference type="EMBL" id="MCE3051028.1"/>
    </source>
</evidence>
<name>A0ABS8WJM8_DATST</name>
<reference evidence="1 2" key="1">
    <citation type="journal article" date="2021" name="BMC Genomics">
        <title>Datura genome reveals duplications of psychoactive alkaloid biosynthetic genes and high mutation rate following tissue culture.</title>
        <authorList>
            <person name="Rajewski A."/>
            <person name="Carter-House D."/>
            <person name="Stajich J."/>
            <person name="Litt A."/>
        </authorList>
    </citation>
    <scope>NUCLEOTIDE SEQUENCE [LARGE SCALE GENOMIC DNA]</scope>
    <source>
        <strain evidence="1">AR-01</strain>
    </source>
</reference>